<keyword evidence="1" id="KW-0758">Storage protein</keyword>
<dbReference type="InterPro" id="IPR014756">
    <property type="entry name" value="Ig_E-set"/>
</dbReference>
<dbReference type="Pfam" id="PF03722">
    <property type="entry name" value="Hemocyanin_N"/>
    <property type="match status" value="1"/>
</dbReference>
<dbReference type="InterPro" id="IPR000896">
    <property type="entry name" value="Hemocyanin/hexamerin_mid_dom"/>
</dbReference>
<dbReference type="KEGG" id="acep:105621970"/>
<dbReference type="PANTHER" id="PTHR11511">
    <property type="entry name" value="LARVAL STORAGE PROTEIN/PHENOLOXIDASE"/>
    <property type="match status" value="1"/>
</dbReference>
<feature type="signal peptide" evidence="2">
    <location>
        <begin position="1"/>
        <end position="18"/>
    </location>
</feature>
<dbReference type="GO" id="GO:0005615">
    <property type="term" value="C:extracellular space"/>
    <property type="evidence" value="ECO:0007669"/>
    <property type="project" value="UniProtKB-ARBA"/>
</dbReference>
<evidence type="ECO:0000313" key="6">
    <source>
        <dbReference type="EnsemblMetazoa" id="XP_012058794.1"/>
    </source>
</evidence>
<dbReference type="GO" id="GO:0045735">
    <property type="term" value="F:nutrient reservoir activity"/>
    <property type="evidence" value="ECO:0007669"/>
    <property type="project" value="UniProtKB-KW"/>
</dbReference>
<keyword evidence="2" id="KW-0732">Signal</keyword>
<evidence type="ECO:0008006" key="8">
    <source>
        <dbReference type="Google" id="ProtNLM"/>
    </source>
</evidence>
<dbReference type="EnsemblMetazoa" id="XM_012203404.1">
    <property type="protein sequence ID" value="XP_012058794.1"/>
    <property type="gene ID" value="LOC105621970"/>
</dbReference>
<dbReference type="Gene3D" id="1.20.1370.10">
    <property type="entry name" value="Hemocyanin, N-terminal domain"/>
    <property type="match status" value="1"/>
</dbReference>
<accession>A0A158NMN6</accession>
<dbReference type="Gene3D" id="2.60.40.1520">
    <property type="entry name" value="Hemocyanin, C-terminal domain"/>
    <property type="match status" value="2"/>
</dbReference>
<sequence>MRCTIVLLTLAAFGAALPQQQLKQRAADQNLLKKQQDCLLLLQQITQEIPNEQLQILGTNYDIQNNYHQYENPILVKYYVDAVQDGLVQPKGTAYSNSISQLRKEVSLLQRILLSAKNYQTFLATAAWARVHVNEEQFIKAFFEAVLQHPEMQSIILPPLYEIIPQYYFDARIIQEAQNIVQNVAQGVRYNQVVIPVNYSAQLSSSEQQLSYFTQDIGLANYYGFVNLAEYLLEQQGQIPAQYQQSIQEDQIGQGSVYYYLHQQLLARYELNRLSNGLGPIQNTDYVNVQVPYQPHLRSTNGLELPGRPQNLQFSPKKNNLIQTVRKIEQRLIEAIDSGHVITPQGAFLSLYQPQGLNILGELIQGTGRSVNPRYYGSLQAATRQLLGNAPEMQNIYDYTPSVLELGQVAVRDPVFYQLNKNVIQLFTQYQNSLPAYQYNDILLPGVTIQNVQISPLVTLFNDYYVDLEGTAQPQVDQQQQIQQQHIKAQVKRLDHKPYEYQITVQSEQNVPSVVVRVYLGPKYDHYGKPISISQHRHQFVELDQFTTDLHQGQNTIVRQSQQAPGQSFDYPSAQEIKQAVNSATNAQEPYYITESHQIFGFPSRLALPKGQPGQGLPFQLLFVISQLGSQNVLYGPVVPEQYQTYQQDEYQVVGTEDYQQIQYQDAKVIGAKQTVEVVPETLSINQQENQNIKNHYANLYTQHGQYPYTYSQYQVGQGQRQGQNVYGQNQYGQQWQYRQQGQNIQEHQQLSQPQSIYQEQQGQYQQYQQSQQSTVGFQGEVPAGVHSQQGIHGVQSGIQGVHGVQDVQSEHGIQYSGIKGNQGLFNSIQSGIQSKYHFTYQGQSQQHQGLSVGYTGSGQYHAGGFQGILGQGQKTQDANVNKYYQNKHISEIIGGAISLDGKPLGYPLDRPLTTSALSVPNVYIQTVYISHEGQPTNEVNNH</sequence>
<dbReference type="InterPro" id="IPR036697">
    <property type="entry name" value="Hemocyanin_N_sf"/>
</dbReference>
<dbReference type="STRING" id="12957.A0A158NMN6"/>
<feature type="domain" description="Hemocyanin C-terminal" evidence="5">
    <location>
        <begin position="437"/>
        <end position="633"/>
    </location>
</feature>
<dbReference type="InterPro" id="IPR013788">
    <property type="entry name" value="Hemocyanin/hexamerin"/>
</dbReference>
<reference evidence="6" key="2">
    <citation type="submission" date="2016-04" db="UniProtKB">
        <authorList>
            <consortium name="EnsemblMetazoa"/>
        </authorList>
    </citation>
    <scope>IDENTIFICATION</scope>
</reference>
<gene>
    <name evidence="6" type="primary">105621970</name>
</gene>
<feature type="chain" id="PRO_5007629343" description="Hexamerin" evidence="2">
    <location>
        <begin position="19"/>
        <end position="943"/>
    </location>
</feature>
<dbReference type="PANTHER" id="PTHR11511:SF5">
    <property type="entry name" value="FAT-BODY PROTEIN 1-RELATED"/>
    <property type="match status" value="1"/>
</dbReference>
<dbReference type="InterPro" id="IPR005203">
    <property type="entry name" value="Hemocyanin_C"/>
</dbReference>
<protein>
    <recommendedName>
        <fullName evidence="8">Hexamerin</fullName>
    </recommendedName>
</protein>
<dbReference type="InterPro" id="IPR008922">
    <property type="entry name" value="Di-copper_centre_dom_sf"/>
</dbReference>
<dbReference type="PRINTS" id="PR00187">
    <property type="entry name" value="HAEMOCYANIN"/>
</dbReference>
<evidence type="ECO:0000259" key="3">
    <source>
        <dbReference type="Pfam" id="PF00372"/>
    </source>
</evidence>
<proteinExistence type="predicted"/>
<organism evidence="6 7">
    <name type="scientific">Atta cephalotes</name>
    <name type="common">Leafcutter ant</name>
    <dbReference type="NCBI Taxonomy" id="12957"/>
    <lineage>
        <taxon>Eukaryota</taxon>
        <taxon>Metazoa</taxon>
        <taxon>Ecdysozoa</taxon>
        <taxon>Arthropoda</taxon>
        <taxon>Hexapoda</taxon>
        <taxon>Insecta</taxon>
        <taxon>Pterygota</taxon>
        <taxon>Neoptera</taxon>
        <taxon>Endopterygota</taxon>
        <taxon>Hymenoptera</taxon>
        <taxon>Apocrita</taxon>
        <taxon>Aculeata</taxon>
        <taxon>Formicoidea</taxon>
        <taxon>Formicidae</taxon>
        <taxon>Myrmicinae</taxon>
        <taxon>Atta</taxon>
    </lineage>
</organism>
<reference evidence="7" key="1">
    <citation type="journal article" date="2011" name="PLoS Genet.">
        <title>The genome sequence of the leaf-cutter ant Atta cephalotes reveals insights into its obligate symbiotic lifestyle.</title>
        <authorList>
            <person name="Suen G."/>
            <person name="Teiling C."/>
            <person name="Li L."/>
            <person name="Holt C."/>
            <person name="Abouheif E."/>
            <person name="Bornberg-Bauer E."/>
            <person name="Bouffard P."/>
            <person name="Caldera E.J."/>
            <person name="Cash E."/>
            <person name="Cavanaugh A."/>
            <person name="Denas O."/>
            <person name="Elhaik E."/>
            <person name="Fave M.J."/>
            <person name="Gadau J."/>
            <person name="Gibson J.D."/>
            <person name="Graur D."/>
            <person name="Grubbs K.J."/>
            <person name="Hagen D.E."/>
            <person name="Harkins T.T."/>
            <person name="Helmkampf M."/>
            <person name="Hu H."/>
            <person name="Johnson B.R."/>
            <person name="Kim J."/>
            <person name="Marsh S.E."/>
            <person name="Moeller J.A."/>
            <person name="Munoz-Torres M.C."/>
            <person name="Murphy M.C."/>
            <person name="Naughton M.C."/>
            <person name="Nigam S."/>
            <person name="Overson R."/>
            <person name="Rajakumar R."/>
            <person name="Reese J.T."/>
            <person name="Scott J.J."/>
            <person name="Smith C.R."/>
            <person name="Tao S."/>
            <person name="Tsutsui N.D."/>
            <person name="Viljakainen L."/>
            <person name="Wissler L."/>
            <person name="Yandell M.D."/>
            <person name="Zimmer F."/>
            <person name="Taylor J."/>
            <person name="Slater S.C."/>
            <person name="Clifton S.W."/>
            <person name="Warren W.C."/>
            <person name="Elsik C.G."/>
            <person name="Smith C.D."/>
            <person name="Weinstock G.M."/>
            <person name="Gerardo N.M."/>
            <person name="Currie C.R."/>
        </authorList>
    </citation>
    <scope>NUCLEOTIDE SEQUENCE [LARGE SCALE GENOMIC DNA]</scope>
</reference>
<evidence type="ECO:0000256" key="1">
    <source>
        <dbReference type="ARBA" id="ARBA00022761"/>
    </source>
</evidence>
<dbReference type="SUPFAM" id="SSF48056">
    <property type="entry name" value="Di-copper centre-containing domain"/>
    <property type="match status" value="1"/>
</dbReference>
<evidence type="ECO:0000259" key="4">
    <source>
        <dbReference type="Pfam" id="PF03722"/>
    </source>
</evidence>
<dbReference type="SUPFAM" id="SSF81296">
    <property type="entry name" value="E set domains"/>
    <property type="match status" value="2"/>
</dbReference>
<dbReference type="Gene3D" id="1.10.1280.10">
    <property type="entry name" value="Di-copper center containing domain from catechol oxidase"/>
    <property type="match status" value="1"/>
</dbReference>
<dbReference type="EMBL" id="ADTU01002382">
    <property type="status" value="NOT_ANNOTATED_CDS"/>
    <property type="molecule type" value="Genomic_DNA"/>
</dbReference>
<dbReference type="InterPro" id="IPR005204">
    <property type="entry name" value="Hemocyanin_N"/>
</dbReference>
<dbReference type="InterPro" id="IPR037020">
    <property type="entry name" value="Hemocyanin_C_sf"/>
</dbReference>
<dbReference type="AlphaFoldDB" id="A0A158NMN6"/>
<dbReference type="eggNOG" id="ENOG502QR98">
    <property type="taxonomic scope" value="Eukaryota"/>
</dbReference>
<evidence type="ECO:0000256" key="2">
    <source>
        <dbReference type="SAM" id="SignalP"/>
    </source>
</evidence>
<feature type="domain" description="Hemocyanin N-terminal" evidence="4">
    <location>
        <begin position="32"/>
        <end position="153"/>
    </location>
</feature>
<dbReference type="OrthoDB" id="6371642at2759"/>
<keyword evidence="7" id="KW-1185">Reference proteome</keyword>
<name>A0A158NMN6_ATTCE</name>
<dbReference type="Pfam" id="PF03723">
    <property type="entry name" value="Hemocyanin_C"/>
    <property type="match status" value="1"/>
</dbReference>
<evidence type="ECO:0000313" key="7">
    <source>
        <dbReference type="Proteomes" id="UP000005205"/>
    </source>
</evidence>
<dbReference type="InParanoid" id="A0A158NMN6"/>
<dbReference type="Proteomes" id="UP000005205">
    <property type="component" value="Unassembled WGS sequence"/>
</dbReference>
<feature type="domain" description="Hemocyanin middle" evidence="3">
    <location>
        <begin position="159"/>
        <end position="427"/>
    </location>
</feature>
<dbReference type="SUPFAM" id="SSF48050">
    <property type="entry name" value="Hemocyanin, N-terminal domain"/>
    <property type="match status" value="1"/>
</dbReference>
<evidence type="ECO:0000259" key="5">
    <source>
        <dbReference type="Pfam" id="PF03723"/>
    </source>
</evidence>
<dbReference type="Pfam" id="PF00372">
    <property type="entry name" value="Hemocyanin_M"/>
    <property type="match status" value="1"/>
</dbReference>